<keyword evidence="2" id="KW-1185">Reference proteome</keyword>
<proteinExistence type="predicted"/>
<sequence>MHDTPVSLTLAWWGTSWLRGLSSPDDLLDALAQHGVRHVVAALDGPSTPLLEALGLLRAGGATQLGAAFGAPGDPVGLGGPAAFNAAALEAEEAVVAPDLGVGWVPAGVGAAVEWTAHAAHRRPLPDVGEADRGLRSGVLVAADALARLDVARWNPDLADELMDLARADALVAPPGVPARCVSLAARALRMLRLTELAGRDHGGALSAAETQARHDVLEQLARHARRGLTAAGSPEVWPPA</sequence>
<dbReference type="RefSeq" id="WP_315731845.1">
    <property type="nucleotide sequence ID" value="NZ_JAVYII010000002.1"/>
</dbReference>
<dbReference type="EMBL" id="JAVYII010000002">
    <property type="protein sequence ID" value="MDT9592414.1"/>
    <property type="molecule type" value="Genomic_DNA"/>
</dbReference>
<accession>A0ABU3PT84</accession>
<organism evidence="1 2">
    <name type="scientific">Nocardioides imazamoxiresistens</name>
    <dbReference type="NCBI Taxonomy" id="3231893"/>
    <lineage>
        <taxon>Bacteria</taxon>
        <taxon>Bacillati</taxon>
        <taxon>Actinomycetota</taxon>
        <taxon>Actinomycetes</taxon>
        <taxon>Propionibacteriales</taxon>
        <taxon>Nocardioidaceae</taxon>
        <taxon>Nocardioides</taxon>
    </lineage>
</organism>
<comment type="caution">
    <text evidence="1">The sequence shown here is derived from an EMBL/GenBank/DDBJ whole genome shotgun (WGS) entry which is preliminary data.</text>
</comment>
<dbReference type="Proteomes" id="UP001268542">
    <property type="component" value="Unassembled WGS sequence"/>
</dbReference>
<protein>
    <submittedName>
        <fullName evidence="1">Uncharacterized protein</fullName>
    </submittedName>
</protein>
<evidence type="ECO:0000313" key="2">
    <source>
        <dbReference type="Proteomes" id="UP001268542"/>
    </source>
</evidence>
<gene>
    <name evidence="1" type="ORF">RDV89_05010</name>
</gene>
<name>A0ABU3PT84_9ACTN</name>
<evidence type="ECO:0000313" key="1">
    <source>
        <dbReference type="EMBL" id="MDT9592414.1"/>
    </source>
</evidence>
<reference evidence="1 2" key="1">
    <citation type="submission" date="2023-08" db="EMBL/GenBank/DDBJ databases">
        <title>Nocardioides seae sp. nov., a bacterium isolated from a soil.</title>
        <authorList>
            <person name="Wang X."/>
        </authorList>
    </citation>
    <scope>NUCLEOTIDE SEQUENCE [LARGE SCALE GENOMIC DNA]</scope>
    <source>
        <strain evidence="1 2">YZH12</strain>
    </source>
</reference>